<dbReference type="RefSeq" id="WP_189570944.1">
    <property type="nucleotide sequence ID" value="NZ_BMXU01000001.1"/>
</dbReference>
<evidence type="ECO:0000256" key="7">
    <source>
        <dbReference type="SAM" id="MobiDB-lite"/>
    </source>
</evidence>
<comment type="similarity">
    <text evidence="6">Belongs to the BamD family.</text>
</comment>
<sequence length="317" mass="36264">MKFSRIAVVSVLSLALVSCGSRDKTGTDRFAYVEQPVEQLYAEGARAVERRRYDDAIAYFAEVERQHPYSAWARRAMLMTAYTEYLTGDFDASIESLDRFLAIHPGNKDAGYAYYLRAMNYYERIRDVGRDQDITKKARDALMDVIRRYPDTEYARDAQLKLDLTRDHLAGKEMDIGRWYLRRNQHIAAIGRFNNVLENYQTTAHTEEALHRIVEAYLELGLVDEARRHAAILGYNYPNSRWYRDTYRVFTKHGQELELKQAANDAAGDATDEELTPAERLARSRGPVDLENAPEIDASENDVTPPAITPGVPSNPQ</sequence>
<proteinExistence type="inferred from homology"/>
<dbReference type="SUPFAM" id="SSF48452">
    <property type="entry name" value="TPR-like"/>
    <property type="match status" value="1"/>
</dbReference>
<comment type="subunit">
    <text evidence="6">Part of the Bam complex.</text>
</comment>
<dbReference type="CDD" id="cd15830">
    <property type="entry name" value="BamD"/>
    <property type="match status" value="1"/>
</dbReference>
<dbReference type="NCBIfam" id="TIGR03302">
    <property type="entry name" value="OM_YfiO"/>
    <property type="match status" value="1"/>
</dbReference>
<dbReference type="HAMAP" id="MF_00922">
    <property type="entry name" value="OM_assembly_BamD"/>
    <property type="match status" value="1"/>
</dbReference>
<evidence type="ECO:0000256" key="2">
    <source>
        <dbReference type="ARBA" id="ARBA00023136"/>
    </source>
</evidence>
<dbReference type="Proteomes" id="UP001595607">
    <property type="component" value="Unassembled WGS sequence"/>
</dbReference>
<evidence type="ECO:0000313" key="10">
    <source>
        <dbReference type="Proteomes" id="UP001595607"/>
    </source>
</evidence>
<reference evidence="10" key="1">
    <citation type="journal article" date="2019" name="Int. J. Syst. Evol. Microbiol.">
        <title>The Global Catalogue of Microorganisms (GCM) 10K type strain sequencing project: providing services to taxonomists for standard genome sequencing and annotation.</title>
        <authorList>
            <consortium name="The Broad Institute Genomics Platform"/>
            <consortium name="The Broad Institute Genome Sequencing Center for Infectious Disease"/>
            <person name="Wu L."/>
            <person name="Ma J."/>
        </authorList>
    </citation>
    <scope>NUCLEOTIDE SEQUENCE [LARGE SCALE GENOMIC DNA]</scope>
    <source>
        <strain evidence="10">KCTC 22245</strain>
    </source>
</reference>
<evidence type="ECO:0000256" key="1">
    <source>
        <dbReference type="ARBA" id="ARBA00022729"/>
    </source>
</evidence>
<accession>A0ABV7MBK4</accession>
<gene>
    <name evidence="6" type="primary">bamD</name>
    <name evidence="9" type="ORF">ACFONP_07505</name>
</gene>
<dbReference type="PROSITE" id="PS51257">
    <property type="entry name" value="PROKAR_LIPOPROTEIN"/>
    <property type="match status" value="1"/>
</dbReference>
<organism evidence="9 10">
    <name type="scientific">Parvularcula lutaonensis</name>
    <dbReference type="NCBI Taxonomy" id="491923"/>
    <lineage>
        <taxon>Bacteria</taxon>
        <taxon>Pseudomonadati</taxon>
        <taxon>Pseudomonadota</taxon>
        <taxon>Alphaproteobacteria</taxon>
        <taxon>Parvularculales</taxon>
        <taxon>Parvularculaceae</taxon>
        <taxon>Parvularcula</taxon>
    </lineage>
</organism>
<keyword evidence="4 6" id="KW-0998">Cell outer membrane</keyword>
<evidence type="ECO:0000259" key="8">
    <source>
        <dbReference type="Pfam" id="PF13525"/>
    </source>
</evidence>
<evidence type="ECO:0000256" key="5">
    <source>
        <dbReference type="ARBA" id="ARBA00023288"/>
    </source>
</evidence>
<keyword evidence="5 6" id="KW-0449">Lipoprotein</keyword>
<comment type="caution">
    <text evidence="9">The sequence shown here is derived from an EMBL/GenBank/DDBJ whole genome shotgun (WGS) entry which is preliminary data.</text>
</comment>
<dbReference type="Gene3D" id="1.25.40.10">
    <property type="entry name" value="Tetratricopeptide repeat domain"/>
    <property type="match status" value="1"/>
</dbReference>
<dbReference type="PANTHER" id="PTHR37423:SF1">
    <property type="entry name" value="OUTER MEMBRANE PROTEIN ASSEMBLY FACTOR BAMD"/>
    <property type="match status" value="1"/>
</dbReference>
<comment type="function">
    <text evidence="6">Part of the outer membrane protein assembly complex, which is involved in assembly and insertion of beta-barrel proteins into the outer membrane.</text>
</comment>
<protein>
    <recommendedName>
        <fullName evidence="6">Outer membrane protein assembly factor BamD</fullName>
    </recommendedName>
</protein>
<evidence type="ECO:0000256" key="6">
    <source>
        <dbReference type="HAMAP-Rule" id="MF_00922"/>
    </source>
</evidence>
<keyword evidence="2 6" id="KW-0472">Membrane</keyword>
<keyword evidence="10" id="KW-1185">Reference proteome</keyword>
<dbReference type="EMBL" id="JBHRVA010000002">
    <property type="protein sequence ID" value="MFC3302576.1"/>
    <property type="molecule type" value="Genomic_DNA"/>
</dbReference>
<name>A0ABV7MBK4_9PROT</name>
<keyword evidence="3 6" id="KW-0564">Palmitate</keyword>
<dbReference type="InterPro" id="IPR011990">
    <property type="entry name" value="TPR-like_helical_dom_sf"/>
</dbReference>
<dbReference type="Pfam" id="PF13525">
    <property type="entry name" value="YfiO"/>
    <property type="match status" value="1"/>
</dbReference>
<feature type="region of interest" description="Disordered" evidence="7">
    <location>
        <begin position="264"/>
        <end position="317"/>
    </location>
</feature>
<comment type="subcellular location">
    <subcellularLocation>
        <location evidence="6">Cell outer membrane</location>
        <topology evidence="6">Lipid-anchor</topology>
    </subcellularLocation>
</comment>
<dbReference type="InterPro" id="IPR017689">
    <property type="entry name" value="BamD"/>
</dbReference>
<evidence type="ECO:0000313" key="9">
    <source>
        <dbReference type="EMBL" id="MFC3302576.1"/>
    </source>
</evidence>
<dbReference type="InterPro" id="IPR039565">
    <property type="entry name" value="BamD-like"/>
</dbReference>
<evidence type="ECO:0000256" key="3">
    <source>
        <dbReference type="ARBA" id="ARBA00023139"/>
    </source>
</evidence>
<dbReference type="PANTHER" id="PTHR37423">
    <property type="entry name" value="SOLUBLE LYTIC MUREIN TRANSGLYCOSYLASE-RELATED"/>
    <property type="match status" value="1"/>
</dbReference>
<feature type="domain" description="Outer membrane lipoprotein BamD-like" evidence="8">
    <location>
        <begin position="35"/>
        <end position="230"/>
    </location>
</feature>
<evidence type="ECO:0000256" key="4">
    <source>
        <dbReference type="ARBA" id="ARBA00023237"/>
    </source>
</evidence>
<keyword evidence="1 6" id="KW-0732">Signal</keyword>